<organism evidence="11 12">
    <name type="scientific">Echria macrotheca</name>
    <dbReference type="NCBI Taxonomy" id="438768"/>
    <lineage>
        <taxon>Eukaryota</taxon>
        <taxon>Fungi</taxon>
        <taxon>Dikarya</taxon>
        <taxon>Ascomycota</taxon>
        <taxon>Pezizomycotina</taxon>
        <taxon>Sordariomycetes</taxon>
        <taxon>Sordariomycetidae</taxon>
        <taxon>Sordariales</taxon>
        <taxon>Schizotheciaceae</taxon>
        <taxon>Echria</taxon>
    </lineage>
</organism>
<proteinExistence type="inferred from homology"/>
<evidence type="ECO:0000313" key="12">
    <source>
        <dbReference type="Proteomes" id="UP001239445"/>
    </source>
</evidence>
<comment type="caution">
    <text evidence="11">The sequence shown here is derived from an EMBL/GenBank/DDBJ whole genome shotgun (WGS) entry which is preliminary data.</text>
</comment>
<feature type="transmembrane region" description="Helical" evidence="8">
    <location>
        <begin position="527"/>
        <end position="546"/>
    </location>
</feature>
<name>A0AAJ0B723_9PEZI</name>
<evidence type="ECO:0000256" key="9">
    <source>
        <dbReference type="SAM" id="SignalP"/>
    </source>
</evidence>
<dbReference type="Proteomes" id="UP001239445">
    <property type="component" value="Unassembled WGS sequence"/>
</dbReference>
<evidence type="ECO:0000256" key="6">
    <source>
        <dbReference type="ARBA" id="ARBA00023136"/>
    </source>
</evidence>
<dbReference type="GO" id="GO:0009272">
    <property type="term" value="P:fungal-type cell wall biogenesis"/>
    <property type="evidence" value="ECO:0007669"/>
    <property type="project" value="TreeGrafter"/>
</dbReference>
<evidence type="ECO:0000256" key="1">
    <source>
        <dbReference type="ARBA" id="ARBA00004141"/>
    </source>
</evidence>
<feature type="region of interest" description="Disordered" evidence="7">
    <location>
        <begin position="747"/>
        <end position="772"/>
    </location>
</feature>
<keyword evidence="6 8" id="KW-0472">Membrane</keyword>
<dbReference type="GO" id="GO:0055085">
    <property type="term" value="P:transmembrane transport"/>
    <property type="evidence" value="ECO:0007669"/>
    <property type="project" value="TreeGrafter"/>
</dbReference>
<feature type="domain" description="ML-like" evidence="10">
    <location>
        <begin position="23"/>
        <end position="164"/>
    </location>
</feature>
<dbReference type="SMART" id="SM01320">
    <property type="entry name" value="TRP_N"/>
    <property type="match status" value="1"/>
</dbReference>
<comment type="similarity">
    <text evidence="2">Belongs to the transient receptor potential (TRP) ion channel family.</text>
</comment>
<protein>
    <recommendedName>
        <fullName evidence="10">ML-like domain-containing protein</fullName>
    </recommendedName>
</protein>
<evidence type="ECO:0000256" key="7">
    <source>
        <dbReference type="SAM" id="MobiDB-lite"/>
    </source>
</evidence>
<evidence type="ECO:0000256" key="2">
    <source>
        <dbReference type="ARBA" id="ARBA00010642"/>
    </source>
</evidence>
<evidence type="ECO:0000313" key="11">
    <source>
        <dbReference type="EMBL" id="KAK1752410.1"/>
    </source>
</evidence>
<feature type="chain" id="PRO_5042478313" description="ML-like domain-containing protein" evidence="9">
    <location>
        <begin position="22"/>
        <end position="804"/>
    </location>
</feature>
<feature type="signal peptide" evidence="9">
    <location>
        <begin position="1"/>
        <end position="21"/>
    </location>
</feature>
<comment type="subcellular location">
    <subcellularLocation>
        <location evidence="1">Membrane</location>
        <topology evidence="1">Multi-pass membrane protein</topology>
    </subcellularLocation>
</comment>
<dbReference type="EMBL" id="MU839839">
    <property type="protein sequence ID" value="KAK1752410.1"/>
    <property type="molecule type" value="Genomic_DNA"/>
</dbReference>
<feature type="transmembrane region" description="Helical" evidence="8">
    <location>
        <begin position="413"/>
        <end position="433"/>
    </location>
</feature>
<dbReference type="Pfam" id="PF14558">
    <property type="entry name" value="TRP_N"/>
    <property type="match status" value="1"/>
</dbReference>
<gene>
    <name evidence="11" type="ORF">QBC47DRAFT_424645</name>
</gene>
<dbReference type="InterPro" id="IPR040241">
    <property type="entry name" value="TRP_Flc/Pkd2-like"/>
</dbReference>
<evidence type="ECO:0000256" key="5">
    <source>
        <dbReference type="ARBA" id="ARBA00022989"/>
    </source>
</evidence>
<keyword evidence="4 9" id="KW-0732">Signal</keyword>
<dbReference type="PANTHER" id="PTHR31145:SF5">
    <property type="entry name" value="DUF907 DOMAIN PROTEIN (AFU_ORTHOLOGUE AFUA_2G06100)"/>
    <property type="match status" value="1"/>
</dbReference>
<feature type="transmembrane region" description="Helical" evidence="8">
    <location>
        <begin position="558"/>
        <end position="577"/>
    </location>
</feature>
<reference evidence="11" key="1">
    <citation type="submission" date="2023-06" db="EMBL/GenBank/DDBJ databases">
        <title>Genome-scale phylogeny and comparative genomics of the fungal order Sordariales.</title>
        <authorList>
            <consortium name="Lawrence Berkeley National Laboratory"/>
            <person name="Hensen N."/>
            <person name="Bonometti L."/>
            <person name="Westerberg I."/>
            <person name="Brannstrom I.O."/>
            <person name="Guillou S."/>
            <person name="Cros-Aarteil S."/>
            <person name="Calhoun S."/>
            <person name="Haridas S."/>
            <person name="Kuo A."/>
            <person name="Mondo S."/>
            <person name="Pangilinan J."/>
            <person name="Riley R."/>
            <person name="Labutti K."/>
            <person name="Andreopoulos B."/>
            <person name="Lipzen A."/>
            <person name="Chen C."/>
            <person name="Yanf M."/>
            <person name="Daum C."/>
            <person name="Ng V."/>
            <person name="Clum A."/>
            <person name="Steindorff A."/>
            <person name="Ohm R."/>
            <person name="Martin F."/>
            <person name="Silar P."/>
            <person name="Natvig D."/>
            <person name="Lalanne C."/>
            <person name="Gautier V."/>
            <person name="Ament-Velasquez S.L."/>
            <person name="Kruys A."/>
            <person name="Hutchinson M.I."/>
            <person name="Powell A.J."/>
            <person name="Barry K."/>
            <person name="Miller A.N."/>
            <person name="Grigoriev I.V."/>
            <person name="Debuchy R."/>
            <person name="Gladieux P."/>
            <person name="Thoren M.H."/>
            <person name="Johannesson H."/>
        </authorList>
    </citation>
    <scope>NUCLEOTIDE SEQUENCE</scope>
    <source>
        <strain evidence="11">PSN4</strain>
    </source>
</reference>
<feature type="transmembrane region" description="Helical" evidence="8">
    <location>
        <begin position="439"/>
        <end position="464"/>
    </location>
</feature>
<dbReference type="PANTHER" id="PTHR31145">
    <property type="entry name" value="INTEGRAL MEMBRANE PROTEIN (AFU_ORTHOLOGUE AFUA_7G01610)"/>
    <property type="match status" value="1"/>
</dbReference>
<keyword evidence="5 8" id="KW-1133">Transmembrane helix</keyword>
<evidence type="ECO:0000259" key="10">
    <source>
        <dbReference type="SMART" id="SM01320"/>
    </source>
</evidence>
<dbReference type="InterPro" id="IPR010308">
    <property type="entry name" value="TRP_C"/>
</dbReference>
<feature type="transmembrane region" description="Helical" evidence="8">
    <location>
        <begin position="361"/>
        <end position="392"/>
    </location>
</feature>
<feature type="transmembrane region" description="Helical" evidence="8">
    <location>
        <begin position="501"/>
        <end position="521"/>
    </location>
</feature>
<evidence type="ECO:0000256" key="3">
    <source>
        <dbReference type="ARBA" id="ARBA00022692"/>
    </source>
</evidence>
<accession>A0AAJ0B723</accession>
<dbReference type="AlphaFoldDB" id="A0AAJ0B723"/>
<feature type="transmembrane region" description="Helical" evidence="8">
    <location>
        <begin position="589"/>
        <end position="618"/>
    </location>
</feature>
<keyword evidence="12" id="KW-1185">Reference proteome</keyword>
<dbReference type="Pfam" id="PF06011">
    <property type="entry name" value="TRP"/>
    <property type="match status" value="1"/>
</dbReference>
<keyword evidence="3 8" id="KW-0812">Transmembrane</keyword>
<dbReference type="GO" id="GO:0016020">
    <property type="term" value="C:membrane"/>
    <property type="evidence" value="ECO:0007669"/>
    <property type="project" value="UniProtKB-SubCell"/>
</dbReference>
<dbReference type="InterPro" id="IPR032800">
    <property type="entry name" value="TRP_N"/>
</dbReference>
<feature type="region of interest" description="Disordered" evidence="7">
    <location>
        <begin position="623"/>
        <end position="716"/>
    </location>
</feature>
<evidence type="ECO:0000256" key="8">
    <source>
        <dbReference type="SAM" id="Phobius"/>
    </source>
</evidence>
<sequence length="804" mass="85465">MGRRLLRAVVAASILATSVVGVEVLETSGFSSCNENATVTVQRVNIKYNNDNKTVSFDVAGTSTKIQNVTATLNVTAYGNQIYSNSFDPCSPGTFVKQLCPVPAGTFSAKGSQAIPAQYADMVPAIAFQVPDIAAMATLTLESKDTGAKVACIQSTVTNGKTASVPAVSYVAATVAGAALVLGGVSAVGAAFAGGGAAVGGSSAAGGMGTISPSFGEVFGWFQGMAMNGMLSVNYPQVYRSFAKNFGFSTGLVPWDSLQRSIDSFRASTGGNLTEMNTEFLRNATLVYPDGSTSALKGPAKMKRAFDDFSVLVARQIETSVNTTAPGDSSPADGAPESIRVAVSGIQGYVQELSIPSANTFMTVLLIVAIIIAAIAVGILLVKLILEFWALFGSFPKSLSGFRKHYWGSIGRAITSLILLLYGVWVLYCVFQFTQGDSYVAKTLAGVTLAIFTGILAFFCYKIWSTARKLRRMEGDITGLYEDKSIWVKYSLFYESYRKDYWWIFVPTIVYMFVKGVTLAAMDGHGMAQTIAQLIVEGVMLILLIWSRPYERRSSNIINVAIQVVRVLSVCCILIFVEQFGIAQTTQTVTGVVLIAIQSALTGILAILIAWNAISACCKQNPHRKRRKEMEKMQQRDTLTPLDARNSLLLDRKTDPIPPMPESFSIGKTGYATETKDVPPPSRDSSPDRLYSSGSDKPLLAPRNGPVFRPLTPSTPMSMGMGNASRENLAETRQPTLPNLGGGFPTGGGYSAGYAPRPQPAPGPGYGQPGGGYGQPSGGYGYGAAGGYGYRPAYGPPPGSRGGY</sequence>
<evidence type="ECO:0000256" key="4">
    <source>
        <dbReference type="ARBA" id="ARBA00022729"/>
    </source>
</evidence>